<feature type="transmembrane region" description="Helical" evidence="1">
    <location>
        <begin position="50"/>
        <end position="69"/>
    </location>
</feature>
<evidence type="ECO:0000313" key="3">
    <source>
        <dbReference type="Proteomes" id="UP000033900"/>
    </source>
</evidence>
<dbReference type="RefSeq" id="WP_052676154.1">
    <property type="nucleotide sequence ID" value="NZ_JYJB01000003.1"/>
</dbReference>
<name>A0A0M2HX51_9MICO</name>
<dbReference type="Proteomes" id="UP000033900">
    <property type="component" value="Unassembled WGS sequence"/>
</dbReference>
<dbReference type="EMBL" id="JYJB01000003">
    <property type="protein sequence ID" value="KJL49505.1"/>
    <property type="molecule type" value="Genomic_DNA"/>
</dbReference>
<reference evidence="2 3" key="1">
    <citation type="submission" date="2015-02" db="EMBL/GenBank/DDBJ databases">
        <title>Draft genome sequences of ten Microbacterium spp. with emphasis on heavy metal contaminated environments.</title>
        <authorList>
            <person name="Corretto E."/>
        </authorList>
    </citation>
    <scope>NUCLEOTIDE SEQUENCE [LARGE SCALE GENOMIC DNA]</scope>
    <source>
        <strain evidence="2 3">SA35</strain>
    </source>
</reference>
<evidence type="ECO:0000313" key="2">
    <source>
        <dbReference type="EMBL" id="KJL49505.1"/>
    </source>
</evidence>
<evidence type="ECO:0000256" key="1">
    <source>
        <dbReference type="SAM" id="Phobius"/>
    </source>
</evidence>
<keyword evidence="1" id="KW-0472">Membrane</keyword>
<keyword evidence="3" id="KW-1185">Reference proteome</keyword>
<dbReference type="AlphaFoldDB" id="A0A0M2HX51"/>
<dbReference type="PATRIC" id="fig|273678.4.peg.210"/>
<dbReference type="OrthoDB" id="5082498at2"/>
<proteinExistence type="predicted"/>
<dbReference type="STRING" id="273678.RS84_00218"/>
<organism evidence="2 3">
    <name type="scientific">Microbacterium hydrocarbonoxydans</name>
    <dbReference type="NCBI Taxonomy" id="273678"/>
    <lineage>
        <taxon>Bacteria</taxon>
        <taxon>Bacillati</taxon>
        <taxon>Actinomycetota</taxon>
        <taxon>Actinomycetes</taxon>
        <taxon>Micrococcales</taxon>
        <taxon>Microbacteriaceae</taxon>
        <taxon>Microbacterium</taxon>
    </lineage>
</organism>
<feature type="transmembrane region" description="Helical" evidence="1">
    <location>
        <begin position="75"/>
        <end position="93"/>
    </location>
</feature>
<accession>A0A0M2HX51</accession>
<gene>
    <name evidence="2" type="ORF">RS84_00218</name>
</gene>
<keyword evidence="1" id="KW-1133">Transmembrane helix</keyword>
<keyword evidence="1" id="KW-0812">Transmembrane</keyword>
<protein>
    <submittedName>
        <fullName evidence="2">Uncharacterized protein</fullName>
    </submittedName>
</protein>
<comment type="caution">
    <text evidence="2">The sequence shown here is derived from an EMBL/GenBank/DDBJ whole genome shotgun (WGS) entry which is preliminary data.</text>
</comment>
<sequence length="95" mass="10098">MPQTQDTDDTADVVEVPEPRTASTHVSVITDSIRVIPARRGIWPLAPWRWVLLLVGVGLAITCGIPAAAPVWNGADLAVLISLAIFVAAFTPGRD</sequence>